<dbReference type="Gene3D" id="3.30.230.10">
    <property type="match status" value="1"/>
</dbReference>
<protein>
    <submittedName>
        <fullName evidence="3">Unannotated protein</fullName>
    </submittedName>
</protein>
<reference evidence="3" key="1">
    <citation type="submission" date="2020-05" db="EMBL/GenBank/DDBJ databases">
        <authorList>
            <person name="Chiriac C."/>
            <person name="Salcher M."/>
            <person name="Ghai R."/>
            <person name="Kavagutti S V."/>
        </authorList>
    </citation>
    <scope>NUCLEOTIDE SEQUENCE</scope>
</reference>
<dbReference type="InterPro" id="IPR014721">
    <property type="entry name" value="Ribsml_uS5_D2-typ_fold_subgr"/>
</dbReference>
<evidence type="ECO:0000313" key="3">
    <source>
        <dbReference type="EMBL" id="CAB4660233.1"/>
    </source>
</evidence>
<dbReference type="SUPFAM" id="SSF52540">
    <property type="entry name" value="P-loop containing nucleoside triphosphate hydrolases"/>
    <property type="match status" value="1"/>
</dbReference>
<dbReference type="InterPro" id="IPR004482">
    <property type="entry name" value="Mg_chelat-rel"/>
</dbReference>
<dbReference type="Pfam" id="PF13541">
    <property type="entry name" value="ChlI"/>
    <property type="match status" value="1"/>
</dbReference>
<sequence>MLASVRSATLHGIDGQLVRVEVHVSNGLPAYTIVGLPDAAGRESKDRVRAAMISSQVEWPLRRITVNLAPGGVRKSGAGLELAVALGLMLACDDLEQSALDGVGVLGELGLDGQVRPVAGALALVDALARSGATSVVVPSANVHEASLIPGIQIRCAHSLSGVKAALSGAEDWPEVDAAPLETPSLEETHGCFDLSEVRGMATARSALRCAAAGAHHLLMAGPPGAGKTMLARRFPTIMAPLDPDEALEVTRIQSATGAIPARRLATRRPFRAPHHSASTPALIGGGSGRPHPGEVTLASSGALFLDELGEFAPQALEALRQPLEERVVRISRQACSLEFPANFTLIACTNPCPCGRDPFHCTCSDVARERYRRRLSAPLLDRFDLRLALRAPKEIEKPGASSADERERVISAVARQNHRYAGLPWRRNAHLPAGALTRYAGLSAEAHGAWLNAVKAGSLTGRGAAAIQRTARTLADLDDRTEIFPEDVLQAADLRQDIP</sequence>
<proteinExistence type="inferred from homology"/>
<gene>
    <name evidence="3" type="ORF">UFOPK2242_00922</name>
</gene>
<dbReference type="PANTHER" id="PTHR32039">
    <property type="entry name" value="MAGNESIUM-CHELATASE SUBUNIT CHLI"/>
    <property type="match status" value="1"/>
</dbReference>
<comment type="similarity">
    <text evidence="1">Belongs to the Mg-chelatase subunits D/I family. ComM subfamily.</text>
</comment>
<dbReference type="InterPro" id="IPR020568">
    <property type="entry name" value="Ribosomal_Su5_D2-typ_SF"/>
</dbReference>
<feature type="domain" description="AAA+ ATPase" evidence="2">
    <location>
        <begin position="214"/>
        <end position="394"/>
    </location>
</feature>
<dbReference type="GO" id="GO:0005524">
    <property type="term" value="F:ATP binding"/>
    <property type="evidence" value="ECO:0007669"/>
    <property type="project" value="InterPro"/>
</dbReference>
<dbReference type="NCBIfam" id="TIGR00368">
    <property type="entry name" value="YifB family Mg chelatase-like AAA ATPase"/>
    <property type="match status" value="1"/>
</dbReference>
<dbReference type="AlphaFoldDB" id="A0A6J6LHT6"/>
<evidence type="ECO:0000259" key="2">
    <source>
        <dbReference type="SMART" id="SM00382"/>
    </source>
</evidence>
<dbReference type="Gene3D" id="3.40.50.300">
    <property type="entry name" value="P-loop containing nucleotide triphosphate hydrolases"/>
    <property type="match status" value="1"/>
</dbReference>
<dbReference type="EMBL" id="CAEZWM010000109">
    <property type="protein sequence ID" value="CAB4660233.1"/>
    <property type="molecule type" value="Genomic_DNA"/>
</dbReference>
<dbReference type="PANTHER" id="PTHR32039:SF7">
    <property type="entry name" value="COMPETENCE PROTEIN COMM"/>
    <property type="match status" value="1"/>
</dbReference>
<dbReference type="Pfam" id="PF13335">
    <property type="entry name" value="Mg_chelatase_C"/>
    <property type="match status" value="1"/>
</dbReference>
<evidence type="ECO:0000256" key="1">
    <source>
        <dbReference type="ARBA" id="ARBA00006354"/>
    </source>
</evidence>
<dbReference type="InterPro" id="IPR027417">
    <property type="entry name" value="P-loop_NTPase"/>
</dbReference>
<accession>A0A6J6LHT6</accession>
<dbReference type="InterPro" id="IPR045006">
    <property type="entry name" value="CHLI-like"/>
</dbReference>
<dbReference type="InterPro" id="IPR000523">
    <property type="entry name" value="Mg_chelatse_chII-like_cat_dom"/>
</dbReference>
<organism evidence="3">
    <name type="scientific">freshwater metagenome</name>
    <dbReference type="NCBI Taxonomy" id="449393"/>
    <lineage>
        <taxon>unclassified sequences</taxon>
        <taxon>metagenomes</taxon>
        <taxon>ecological metagenomes</taxon>
    </lineage>
</organism>
<name>A0A6J6LHT6_9ZZZZ</name>
<dbReference type="SMART" id="SM00382">
    <property type="entry name" value="AAA"/>
    <property type="match status" value="1"/>
</dbReference>
<dbReference type="Pfam" id="PF01078">
    <property type="entry name" value="Mg_chelatase"/>
    <property type="match status" value="1"/>
</dbReference>
<dbReference type="SUPFAM" id="SSF54211">
    <property type="entry name" value="Ribosomal protein S5 domain 2-like"/>
    <property type="match status" value="1"/>
</dbReference>
<dbReference type="InterPro" id="IPR025158">
    <property type="entry name" value="Mg_chelat-rel_C"/>
</dbReference>
<dbReference type="InterPro" id="IPR003593">
    <property type="entry name" value="AAA+_ATPase"/>
</dbReference>